<evidence type="ECO:0000313" key="2">
    <source>
        <dbReference type="Proteomes" id="UP000279909"/>
    </source>
</evidence>
<gene>
    <name evidence="1" type="ORF">EC501_17145</name>
</gene>
<sequence>MKGKGMLKFVISSFTVLILLSGCSSKSSVDLVSSTVDLKNDEGRLGGIGITSGEKEGEIIIPITLSYDFVLKNTGEKTLGGTKKLNEQTYEYEDGIKVYIEPNEKLKEVSEEIMGVNIFSFDEEGEQIAKLGTGKTGVPIIEPNKEGEYTFDFILGALEENPEIRLSPPTEQLEKLKEHAMDATLIVSVEGEEIARFDLSNSELP</sequence>
<dbReference type="AlphaFoldDB" id="A0A3M8H2A1"/>
<evidence type="ECO:0000313" key="1">
    <source>
        <dbReference type="EMBL" id="RNC96244.1"/>
    </source>
</evidence>
<dbReference type="RefSeq" id="WP_122973567.1">
    <property type="nucleotide sequence ID" value="NZ_RHLQ01000069.1"/>
</dbReference>
<accession>A0A3M8H2A1</accession>
<organism evidence="1 2">
    <name type="scientific">Lysinibacillus halotolerans</name>
    <dbReference type="NCBI Taxonomy" id="1368476"/>
    <lineage>
        <taxon>Bacteria</taxon>
        <taxon>Bacillati</taxon>
        <taxon>Bacillota</taxon>
        <taxon>Bacilli</taxon>
        <taxon>Bacillales</taxon>
        <taxon>Bacillaceae</taxon>
        <taxon>Lysinibacillus</taxon>
    </lineage>
</organism>
<dbReference type="EMBL" id="RHLQ01000069">
    <property type="protein sequence ID" value="RNC96244.1"/>
    <property type="molecule type" value="Genomic_DNA"/>
</dbReference>
<comment type="caution">
    <text evidence="1">The sequence shown here is derived from an EMBL/GenBank/DDBJ whole genome shotgun (WGS) entry which is preliminary data.</text>
</comment>
<evidence type="ECO:0008006" key="3">
    <source>
        <dbReference type="Google" id="ProtNLM"/>
    </source>
</evidence>
<proteinExistence type="predicted"/>
<dbReference type="OrthoDB" id="2942850at2"/>
<dbReference type="Proteomes" id="UP000279909">
    <property type="component" value="Unassembled WGS sequence"/>
</dbReference>
<reference evidence="1 2" key="1">
    <citation type="journal article" date="2014" name="Int. J. Syst. Evol. Microbiol.">
        <title>Lysinibacillus halotolerans sp. nov., isolated from saline-alkaline soil.</title>
        <authorList>
            <person name="Kong D."/>
            <person name="Wang Y."/>
            <person name="Zhao B."/>
            <person name="Li Y."/>
            <person name="Song J."/>
            <person name="Zhai Y."/>
            <person name="Zhang C."/>
            <person name="Wang H."/>
            <person name="Chen X."/>
            <person name="Zhao B."/>
            <person name="Ruan Z."/>
        </authorList>
    </citation>
    <scope>NUCLEOTIDE SEQUENCE [LARGE SCALE GENOMIC DNA]</scope>
    <source>
        <strain evidence="1 2">MCCC 1A12703</strain>
    </source>
</reference>
<dbReference type="PROSITE" id="PS51257">
    <property type="entry name" value="PROKAR_LIPOPROTEIN"/>
    <property type="match status" value="1"/>
</dbReference>
<name>A0A3M8H2A1_9BACI</name>
<protein>
    <recommendedName>
        <fullName evidence="3">Lipoprotein</fullName>
    </recommendedName>
</protein>
<keyword evidence="2" id="KW-1185">Reference proteome</keyword>